<dbReference type="SUPFAM" id="SSF55729">
    <property type="entry name" value="Acyl-CoA N-acyltransferases (Nat)"/>
    <property type="match status" value="1"/>
</dbReference>
<sequence length="150" mass="15682">MSAGSDLTLALLEAIHAQAFDGPTTGRAWSQADFAALVGQPGVFVLGDARGFILIRVVADEAEILTLAVRPEARRLGLGRSLIQAAAAMAAGLGASCLLLEVAQDNLAARALYDRTGFQAAGRRPRYYARAEGPAIDALILVLNLDPTLP</sequence>
<evidence type="ECO:0000259" key="3">
    <source>
        <dbReference type="PROSITE" id="PS51186"/>
    </source>
</evidence>
<dbReference type="EMBL" id="CP067977">
    <property type="protein sequence ID" value="QQQ17654.1"/>
    <property type="molecule type" value="Genomic_DNA"/>
</dbReference>
<evidence type="ECO:0000256" key="1">
    <source>
        <dbReference type="ARBA" id="ARBA00022679"/>
    </source>
</evidence>
<protein>
    <submittedName>
        <fullName evidence="4">GNAT family N-acetyltransferase</fullName>
    </submittedName>
</protein>
<keyword evidence="2" id="KW-0012">Acyltransferase</keyword>
<gene>
    <name evidence="4" type="ORF">JIP62_09920</name>
</gene>
<accession>A0ABX7BNF5</accession>
<keyword evidence="1" id="KW-0808">Transferase</keyword>
<dbReference type="CDD" id="cd04301">
    <property type="entry name" value="NAT_SF"/>
    <property type="match status" value="1"/>
</dbReference>
<evidence type="ECO:0000313" key="5">
    <source>
        <dbReference type="Proteomes" id="UP000595448"/>
    </source>
</evidence>
<organism evidence="4 5">
    <name type="scientific">Brevundimonas vitisensis</name>
    <dbReference type="NCBI Taxonomy" id="2800818"/>
    <lineage>
        <taxon>Bacteria</taxon>
        <taxon>Pseudomonadati</taxon>
        <taxon>Pseudomonadota</taxon>
        <taxon>Alphaproteobacteria</taxon>
        <taxon>Caulobacterales</taxon>
        <taxon>Caulobacteraceae</taxon>
        <taxon>Brevundimonas</taxon>
    </lineage>
</organism>
<dbReference type="RefSeq" id="WP_201102028.1">
    <property type="nucleotide sequence ID" value="NZ_CP067977.1"/>
</dbReference>
<name>A0ABX7BNF5_9CAUL</name>
<dbReference type="Pfam" id="PF00583">
    <property type="entry name" value="Acetyltransf_1"/>
    <property type="match status" value="1"/>
</dbReference>
<evidence type="ECO:0000256" key="2">
    <source>
        <dbReference type="ARBA" id="ARBA00023315"/>
    </source>
</evidence>
<dbReference type="PANTHER" id="PTHR43877">
    <property type="entry name" value="AMINOALKYLPHOSPHONATE N-ACETYLTRANSFERASE-RELATED-RELATED"/>
    <property type="match status" value="1"/>
</dbReference>
<dbReference type="PROSITE" id="PS51186">
    <property type="entry name" value="GNAT"/>
    <property type="match status" value="1"/>
</dbReference>
<evidence type="ECO:0000313" key="4">
    <source>
        <dbReference type="EMBL" id="QQQ17654.1"/>
    </source>
</evidence>
<keyword evidence="5" id="KW-1185">Reference proteome</keyword>
<dbReference type="InterPro" id="IPR050832">
    <property type="entry name" value="Bact_Acetyltransf"/>
</dbReference>
<dbReference type="InterPro" id="IPR016181">
    <property type="entry name" value="Acyl_CoA_acyltransferase"/>
</dbReference>
<dbReference type="InterPro" id="IPR000182">
    <property type="entry name" value="GNAT_dom"/>
</dbReference>
<proteinExistence type="predicted"/>
<reference evidence="4 5" key="1">
    <citation type="submission" date="2021-01" db="EMBL/GenBank/DDBJ databases">
        <title>Brevundimonas vitis sp. nov., an bacterium isolated from grape (Vitis vinifera).</title>
        <authorList>
            <person name="Jiang L."/>
            <person name="Lee J."/>
        </authorList>
    </citation>
    <scope>NUCLEOTIDE SEQUENCE [LARGE SCALE GENOMIC DNA]</scope>
    <source>
        <strain evidence="4 5">GRTSA-9</strain>
    </source>
</reference>
<dbReference type="Gene3D" id="3.40.630.30">
    <property type="match status" value="1"/>
</dbReference>
<feature type="domain" description="N-acetyltransferase" evidence="3">
    <location>
        <begin position="1"/>
        <end position="146"/>
    </location>
</feature>
<dbReference type="Proteomes" id="UP000595448">
    <property type="component" value="Chromosome"/>
</dbReference>